<protein>
    <submittedName>
        <fullName evidence="2">Uncharacterized protein</fullName>
    </submittedName>
</protein>
<organism evidence="2">
    <name type="scientific">Lotharella oceanica</name>
    <dbReference type="NCBI Taxonomy" id="641309"/>
    <lineage>
        <taxon>Eukaryota</taxon>
        <taxon>Sar</taxon>
        <taxon>Rhizaria</taxon>
        <taxon>Cercozoa</taxon>
        <taxon>Chlorarachniophyceae</taxon>
        <taxon>Lotharella</taxon>
    </lineage>
</organism>
<feature type="region of interest" description="Disordered" evidence="1">
    <location>
        <begin position="1"/>
        <end position="20"/>
    </location>
</feature>
<accession>A0A7S2TP93</accession>
<reference evidence="2" key="1">
    <citation type="submission" date="2021-01" db="EMBL/GenBank/DDBJ databases">
        <authorList>
            <person name="Corre E."/>
            <person name="Pelletier E."/>
            <person name="Niang G."/>
            <person name="Scheremetjew M."/>
            <person name="Finn R."/>
            <person name="Kale V."/>
            <person name="Holt S."/>
            <person name="Cochrane G."/>
            <person name="Meng A."/>
            <person name="Brown T."/>
            <person name="Cohen L."/>
        </authorList>
    </citation>
    <scope>NUCLEOTIDE SEQUENCE</scope>
    <source>
        <strain evidence="2">CCMP622</strain>
    </source>
</reference>
<sequence length="208" mass="23851">MPSCGDEEARGSGCLARVPDSPERTRRFKIELENAAKMFGEGLIQEDEEEVIDDCELCTNPWCGMTVAQALEKVRRRRIVELLLRHHETMHVFSGFIIDYAFQKAGDRIYGEFVFLRTWGIEVLDFRGNHHVQSFLKFDFGSQTVRSNPPNEGVFEVVQAEDTNNKVFVINGVDAEGGREIEKIKWKSLRQFKMPLHGRISGKKRTTT</sequence>
<evidence type="ECO:0000313" key="2">
    <source>
        <dbReference type="EMBL" id="CAD9760254.1"/>
    </source>
</evidence>
<name>A0A7S2TP93_9EUKA</name>
<dbReference type="AlphaFoldDB" id="A0A7S2TP93"/>
<gene>
    <name evidence="2" type="ORF">LSP00402_LOCUS8077</name>
</gene>
<proteinExistence type="predicted"/>
<evidence type="ECO:0000256" key="1">
    <source>
        <dbReference type="SAM" id="MobiDB-lite"/>
    </source>
</evidence>
<dbReference type="EMBL" id="HBHP01013005">
    <property type="protein sequence ID" value="CAD9760254.1"/>
    <property type="molecule type" value="Transcribed_RNA"/>
</dbReference>